<proteinExistence type="predicted"/>
<evidence type="ECO:0000256" key="1">
    <source>
        <dbReference type="SAM" id="Phobius"/>
    </source>
</evidence>
<reference evidence="2 3" key="2">
    <citation type="journal article" date="2011" name="Stand. Genomic Sci.">
        <title>Complete genome sequence of Tsukamurella paurometabola type strain (no. 33).</title>
        <authorList>
            <person name="Munk A.C."/>
            <person name="Lapidus A."/>
            <person name="Lucas S."/>
            <person name="Nolan M."/>
            <person name="Tice H."/>
            <person name="Cheng J.F."/>
            <person name="Del Rio T.G."/>
            <person name="Goodwin L."/>
            <person name="Pitluck S."/>
            <person name="Liolios K."/>
            <person name="Huntemann M."/>
            <person name="Ivanova N."/>
            <person name="Mavromatis K."/>
            <person name="Mikhailova N."/>
            <person name="Pati A."/>
            <person name="Chen A."/>
            <person name="Palaniappan K."/>
            <person name="Tapia R."/>
            <person name="Han C."/>
            <person name="Land M."/>
            <person name="Hauser L."/>
            <person name="Chang Y.J."/>
            <person name="Jeffries C.D."/>
            <person name="Brettin T."/>
            <person name="Yasawong M."/>
            <person name="Brambilla E.M."/>
            <person name="Rohde M."/>
            <person name="Sikorski J."/>
            <person name="Goker M."/>
            <person name="Detter J.C."/>
            <person name="Woyke T."/>
            <person name="Bristow J."/>
            <person name="Eisen J.A."/>
            <person name="Markowitz V."/>
            <person name="Hugenholtz P."/>
            <person name="Kyrpides N.C."/>
            <person name="Klenk H.P."/>
        </authorList>
    </citation>
    <scope>NUCLEOTIDE SEQUENCE [LARGE SCALE GENOMIC DNA]</scope>
    <source>
        <strain evidence="3">ATCC 8368 / DSM 20162 / CCUG 35730 / CIP 100753 / JCM 10117 / KCTC 9821 / NBRC 16120 / NCIMB 702349 / NCTC 13040</strain>
    </source>
</reference>
<evidence type="ECO:0000313" key="3">
    <source>
        <dbReference type="Proteomes" id="UP000001213"/>
    </source>
</evidence>
<dbReference type="eggNOG" id="COG3944">
    <property type="taxonomic scope" value="Bacteria"/>
</dbReference>
<feature type="transmembrane region" description="Helical" evidence="1">
    <location>
        <begin position="166"/>
        <end position="189"/>
    </location>
</feature>
<keyword evidence="1" id="KW-0812">Transmembrane</keyword>
<accession>D5US07</accession>
<keyword evidence="1" id="KW-1133">Transmembrane helix</keyword>
<reference evidence="3" key="1">
    <citation type="submission" date="2010-03" db="EMBL/GenBank/DDBJ databases">
        <title>The complete chromosome of Tsukamurella paurometabola DSM 20162.</title>
        <authorList>
            <consortium name="US DOE Joint Genome Institute (JGI-PGF)"/>
            <person name="Lucas S."/>
            <person name="Copeland A."/>
            <person name="Lapidus A."/>
            <person name="Glavina del Rio T."/>
            <person name="Dalin E."/>
            <person name="Tice H."/>
            <person name="Bruce D."/>
            <person name="Goodwin L."/>
            <person name="Pitluck S."/>
            <person name="Kyrpides N."/>
            <person name="Mavromatis K."/>
            <person name="Ivanova N."/>
            <person name="Mikhailova N."/>
            <person name="Munk A.C."/>
            <person name="Brettin T."/>
            <person name="Detter J.C."/>
            <person name="Tapia R."/>
            <person name="Han C."/>
            <person name="Larimer F."/>
            <person name="Land M."/>
            <person name="Hauser L."/>
            <person name="Markowitz V."/>
            <person name="Cheng J.-F."/>
            <person name="Hugenholtz P."/>
            <person name="Woyke T."/>
            <person name="Wu D."/>
            <person name="Jando M."/>
            <person name="Brambilla E."/>
            <person name="Klenk H.-P."/>
            <person name="Eisen J.A."/>
        </authorList>
    </citation>
    <scope>NUCLEOTIDE SEQUENCE [LARGE SCALE GENOMIC DNA]</scope>
    <source>
        <strain evidence="3">ATCC 8368 / DSM 20162 / CCUG 35730 / CIP 100753 / JCM 10117 / KCTC 9821 / NBRC 16120 / NCIMB 702349 / NCTC 13040</strain>
    </source>
</reference>
<dbReference type="EMBL" id="CP001966">
    <property type="protein sequence ID" value="ADG79212.1"/>
    <property type="molecule type" value="Genomic_DNA"/>
</dbReference>
<name>D5US07_TSUPD</name>
<dbReference type="AlphaFoldDB" id="D5US07"/>
<dbReference type="RefSeq" id="WP_013127229.1">
    <property type="nucleotide sequence ID" value="NC_014158.1"/>
</dbReference>
<keyword evidence="1" id="KW-0472">Membrane</keyword>
<protein>
    <submittedName>
        <fullName evidence="2">Lipopolysaccharide biosynthesis protein</fullName>
    </submittedName>
</protein>
<organism evidence="2 3">
    <name type="scientific">Tsukamurella paurometabola (strain ATCC 8368 / DSM 20162 / CCUG 35730 / CIP 100753 / JCM 10117 / KCTC 9821 / NBRC 16120 / NCIMB 702349 / NCTC 13040)</name>
    <name type="common">Corynebacterium paurometabolum</name>
    <dbReference type="NCBI Taxonomy" id="521096"/>
    <lineage>
        <taxon>Bacteria</taxon>
        <taxon>Bacillati</taxon>
        <taxon>Actinomycetota</taxon>
        <taxon>Actinomycetes</taxon>
        <taxon>Mycobacteriales</taxon>
        <taxon>Tsukamurellaceae</taxon>
        <taxon>Tsukamurella</taxon>
    </lineage>
</organism>
<sequence length="200" mass="20885">MTPRAPVRAISVTLLAGALIGALIGFGVDRVTTKNFEATAFVVTSADDVATDPSSLHQATYGVWRIPEYEAIVRSASFLARVVSERKLGLAPGELSQRIRTGTAAKRTAVLTISATDGSAVIAAALANAVAQTLTEVIGERERGVDVRATVAAGAVPPVRPDAPTAVLVVLQYAVAGVVVAWIAVLPFVRRRTHRGTHTP</sequence>
<keyword evidence="3" id="KW-1185">Reference proteome</keyword>
<dbReference type="STRING" id="521096.Tpau_2609"/>
<dbReference type="KEGG" id="tpr:Tpau_2609"/>
<evidence type="ECO:0000313" key="2">
    <source>
        <dbReference type="EMBL" id="ADG79212.1"/>
    </source>
</evidence>
<gene>
    <name evidence="2" type="ordered locus">Tpau_2609</name>
</gene>
<dbReference type="HOGENOM" id="CLU_1365731_0_0_11"/>
<dbReference type="Proteomes" id="UP000001213">
    <property type="component" value="Chromosome"/>
</dbReference>